<dbReference type="InterPro" id="IPR036291">
    <property type="entry name" value="NAD(P)-bd_dom_sf"/>
</dbReference>
<name>A0A2R7Y3I2_9ARCH</name>
<evidence type="ECO:0000313" key="2">
    <source>
        <dbReference type="Proteomes" id="UP000244066"/>
    </source>
</evidence>
<gene>
    <name evidence="1" type="ORF">B9J98_04500</name>
</gene>
<accession>A0A2R7Y3I2</accession>
<reference evidence="1 2" key="1">
    <citation type="submission" date="2017-04" db="EMBL/GenBank/DDBJ databases">
        <title>Draft Aigarchaeota genome from a New Zealand hot spring.</title>
        <authorList>
            <person name="Reysenbach A.-L."/>
            <person name="Donaho J.A."/>
            <person name="Gerhart J."/>
            <person name="Kelley J.F."/>
            <person name="Kouba K."/>
            <person name="Podar M."/>
            <person name="Stott M."/>
        </authorList>
    </citation>
    <scope>NUCLEOTIDE SEQUENCE [LARGE SCALE GENOMIC DNA]</scope>
    <source>
        <strain evidence="1">NZ13_MG1</strain>
    </source>
</reference>
<dbReference type="Proteomes" id="UP000244066">
    <property type="component" value="Unassembled WGS sequence"/>
</dbReference>
<comment type="caution">
    <text evidence="1">The sequence shown here is derived from an EMBL/GenBank/DDBJ whole genome shotgun (WGS) entry which is preliminary data.</text>
</comment>
<evidence type="ECO:0000313" key="1">
    <source>
        <dbReference type="EMBL" id="PUA32115.1"/>
    </source>
</evidence>
<dbReference type="EMBL" id="NDWU01000009">
    <property type="protein sequence ID" value="PUA32115.1"/>
    <property type="molecule type" value="Genomic_DNA"/>
</dbReference>
<dbReference type="Gene3D" id="3.90.25.10">
    <property type="entry name" value="UDP-galactose 4-epimerase, domain 1"/>
    <property type="match status" value="1"/>
</dbReference>
<sequence length="77" mass="8640">MGGKARPYVSGKFRKGDVRHCYADTSNAERLLGFRAERDLRSGLSELAEWGRLHGWSAVDLFEKSLEELRARGLTSA</sequence>
<protein>
    <recommendedName>
        <fullName evidence="3">UDP-glucose 4-epimerase</fullName>
    </recommendedName>
</protein>
<dbReference type="SUPFAM" id="SSF51735">
    <property type="entry name" value="NAD(P)-binding Rossmann-fold domains"/>
    <property type="match status" value="1"/>
</dbReference>
<proteinExistence type="predicted"/>
<dbReference type="AlphaFoldDB" id="A0A2R7Y3I2"/>
<evidence type="ECO:0008006" key="3">
    <source>
        <dbReference type="Google" id="ProtNLM"/>
    </source>
</evidence>
<organism evidence="1 2">
    <name type="scientific">Candidatus Terraquivivens tikiterensis</name>
    <dbReference type="NCBI Taxonomy" id="1980982"/>
    <lineage>
        <taxon>Archaea</taxon>
        <taxon>Nitrososphaerota</taxon>
        <taxon>Candidatus Wolframiiraptoraceae</taxon>
        <taxon>Candidatus Terraquivivens</taxon>
    </lineage>
</organism>